<dbReference type="RefSeq" id="WP_004081424.1">
    <property type="nucleotide sequence ID" value="NZ_VIRB01000145.1"/>
</dbReference>
<name>A0A9X5H8H3_9FIRM</name>
<dbReference type="OrthoDB" id="1908546at2"/>
<dbReference type="EMBL" id="VIRB01000145">
    <property type="protein sequence ID" value="NDO71799.1"/>
    <property type="molecule type" value="Genomic_DNA"/>
</dbReference>
<proteinExistence type="predicted"/>
<protein>
    <recommendedName>
        <fullName evidence="3">Terminase small subunit</fullName>
    </recommendedName>
</protein>
<accession>A0A9X5H8H3</accession>
<sequence>MGEADKKKNLYEPREIAQLFHFSRRRVEQLTADGVIDAVLVKVKGREVRRYDLVPTVEKYVQYLSEKAYGKAGRSEKALGLQEQKLEAEIALKESQGELHRLKTQIAAGEYISIEEVKIDYAKFFLVFKKFAMSLPARICGLVSGQLEPIEARRIEKEMSGEIAALLNSFVVAGVAEPKKVKGILDAEKQKVAEEVSD</sequence>
<evidence type="ECO:0008006" key="3">
    <source>
        <dbReference type="Google" id="ProtNLM"/>
    </source>
</evidence>
<comment type="caution">
    <text evidence="1">The sequence shown here is derived from an EMBL/GenBank/DDBJ whole genome shotgun (WGS) entry which is preliminary data.</text>
</comment>
<organism evidence="1 2">
    <name type="scientific">Schaedlerella arabinosiphila</name>
    <dbReference type="NCBI Taxonomy" id="2044587"/>
    <lineage>
        <taxon>Bacteria</taxon>
        <taxon>Bacillati</taxon>
        <taxon>Bacillota</taxon>
        <taxon>Clostridia</taxon>
        <taxon>Lachnospirales</taxon>
        <taxon>Lachnospiraceae</taxon>
        <taxon>Schaedlerella</taxon>
    </lineage>
</organism>
<evidence type="ECO:0000313" key="2">
    <source>
        <dbReference type="Proteomes" id="UP000474104"/>
    </source>
</evidence>
<reference evidence="1 2" key="1">
    <citation type="submission" date="2019-07" db="EMBL/GenBank/DDBJ databases">
        <title>Draft genome sequences of 15 bacterial species constituting the stable defined intestinal microbiota of the GM15 gnotobiotic mouse model.</title>
        <authorList>
            <person name="Elie C."/>
            <person name="Mathieu A."/>
            <person name="Saliou A."/>
            <person name="Darnaud M."/>
            <person name="Leulier F."/>
            <person name="Tamellini A."/>
        </authorList>
    </citation>
    <scope>NUCLEOTIDE SEQUENCE [LARGE SCALE GENOMIC DNA]</scope>
    <source>
        <strain evidence="2">ASF 502</strain>
    </source>
</reference>
<dbReference type="Proteomes" id="UP000474104">
    <property type="component" value="Unassembled WGS sequence"/>
</dbReference>
<evidence type="ECO:0000313" key="1">
    <source>
        <dbReference type="EMBL" id="NDO71799.1"/>
    </source>
</evidence>
<dbReference type="AlphaFoldDB" id="A0A9X5H8H3"/>
<gene>
    <name evidence="1" type="ORF">FMM80_25335</name>
</gene>